<sequence>MRHCKILEQPCVRHRRGNANINGLALELFQVWNKPMLAILRHCVSAATVSPPFSLKGGWSWLQAADRFGLTGKTDIRAKWQRALGVARAIHAVVGPSAAIRRALLYRNLRRRRMSRDIHIGREGRAGDDRRRHRGCDA</sequence>
<gene>
    <name evidence="1" type="ordered locus">Nham_2877</name>
</gene>
<protein>
    <submittedName>
        <fullName evidence="1">Uncharacterized protein</fullName>
    </submittedName>
</protein>
<name>Q1QJF2_NITHX</name>
<evidence type="ECO:0000313" key="2">
    <source>
        <dbReference type="Proteomes" id="UP000001953"/>
    </source>
</evidence>
<accession>Q1QJF2</accession>
<dbReference type="AlphaFoldDB" id="Q1QJF2"/>
<keyword evidence="2" id="KW-1185">Reference proteome</keyword>
<evidence type="ECO:0000313" key="1">
    <source>
        <dbReference type="EMBL" id="ABE63645.1"/>
    </source>
</evidence>
<proteinExistence type="predicted"/>
<dbReference type="EMBL" id="CP000319">
    <property type="protein sequence ID" value="ABE63645.1"/>
    <property type="molecule type" value="Genomic_DNA"/>
</dbReference>
<dbReference type="HOGENOM" id="CLU_1853098_0_0_5"/>
<dbReference type="Proteomes" id="UP000001953">
    <property type="component" value="Chromosome"/>
</dbReference>
<organism evidence="1 2">
    <name type="scientific">Nitrobacter hamburgensis (strain DSM 10229 / NCIMB 13809 / X14)</name>
    <dbReference type="NCBI Taxonomy" id="323097"/>
    <lineage>
        <taxon>Bacteria</taxon>
        <taxon>Pseudomonadati</taxon>
        <taxon>Pseudomonadota</taxon>
        <taxon>Alphaproteobacteria</taxon>
        <taxon>Hyphomicrobiales</taxon>
        <taxon>Nitrobacteraceae</taxon>
        <taxon>Nitrobacter</taxon>
    </lineage>
</organism>
<dbReference type="KEGG" id="nha:Nham_2877"/>
<reference evidence="1 2" key="1">
    <citation type="submission" date="2006-03" db="EMBL/GenBank/DDBJ databases">
        <title>Complete sequence of chromosome of Nitrobacter hamburgensis X14.</title>
        <authorList>
            <consortium name="US DOE Joint Genome Institute"/>
            <person name="Copeland A."/>
            <person name="Lucas S."/>
            <person name="Lapidus A."/>
            <person name="Barry K."/>
            <person name="Detter J.C."/>
            <person name="Glavina del Rio T."/>
            <person name="Hammon N."/>
            <person name="Israni S."/>
            <person name="Dalin E."/>
            <person name="Tice H."/>
            <person name="Pitluck S."/>
            <person name="Chain P."/>
            <person name="Malfatti S."/>
            <person name="Shin M."/>
            <person name="Vergez L."/>
            <person name="Schmutz J."/>
            <person name="Larimer F."/>
            <person name="Land M."/>
            <person name="Hauser L."/>
            <person name="Kyrpides N."/>
            <person name="Ivanova N."/>
            <person name="Ward B."/>
            <person name="Arp D."/>
            <person name="Klotz M."/>
            <person name="Stein L."/>
            <person name="O'Mullan G."/>
            <person name="Starkenburg S."/>
            <person name="Sayavedra L."/>
            <person name="Poret-Peterson A.T."/>
            <person name="Gentry M.E."/>
            <person name="Bruce D."/>
            <person name="Richardson P."/>
        </authorList>
    </citation>
    <scope>NUCLEOTIDE SEQUENCE [LARGE SCALE GENOMIC DNA]</scope>
    <source>
        <strain evidence="2">DSM 10229 / NCIMB 13809 / X14</strain>
    </source>
</reference>